<feature type="active site" description="Charge relay system" evidence="14">
    <location>
        <position position="109"/>
    </location>
</feature>
<evidence type="ECO:0000256" key="6">
    <source>
        <dbReference type="ARBA" id="ARBA00022670"/>
    </source>
</evidence>
<keyword evidence="6 18" id="KW-0645">Protease</keyword>
<evidence type="ECO:0000256" key="13">
    <source>
        <dbReference type="ARBA" id="ARBA00032850"/>
    </source>
</evidence>
<protein>
    <recommendedName>
        <fullName evidence="5">Probable periplasmic serine endoprotease DegP-like</fullName>
        <ecNumber evidence="4">3.4.21.107</ecNumber>
    </recommendedName>
    <alternativeName>
        <fullName evidence="13">Protease Do</fullName>
    </alternativeName>
</protein>
<evidence type="ECO:0000256" key="1">
    <source>
        <dbReference type="ARBA" id="ARBA00001772"/>
    </source>
</evidence>
<gene>
    <name evidence="18" type="ORF">SAMN05216412_10929</name>
</gene>
<evidence type="ECO:0000313" key="18">
    <source>
        <dbReference type="EMBL" id="SET58010.1"/>
    </source>
</evidence>
<dbReference type="OrthoDB" id="9758917at2"/>
<dbReference type="GO" id="GO:0042597">
    <property type="term" value="C:periplasmic space"/>
    <property type="evidence" value="ECO:0007669"/>
    <property type="project" value="UniProtKB-SubCell"/>
</dbReference>
<dbReference type="Gene3D" id="2.30.42.10">
    <property type="match status" value="2"/>
</dbReference>
<dbReference type="PANTHER" id="PTHR22939">
    <property type="entry name" value="SERINE PROTEASE FAMILY S1C HTRA-RELATED"/>
    <property type="match status" value="1"/>
</dbReference>
<sequence length="473" mass="50933">MIAKFLLMVLLGLSTSAFAETPARELPDFTGLVEREGPSVVNISTVQSGNATTERAFPGMPNIPEDDPFFEFFRRHMQPHGGMPRDFESKSVGSGFIISSDGYILTNTHLVDGADEINVKLTDKREFRAKLIGADRKTDIALLKIDAMELPKVTQGDPNKMKVGEWVVAIGSPFGFENSVTAGIVSAKGRSLAQENFVPFIQTDVAINPGNSGGPLFNMNGEVVGVNSQIYSRTGGFMGLSFAIPIDVARDISNQLIASGKVSRGRIGVLIQEITKELAESFGLPKPAGALVASVQKGGPADKAGIQARDVILKFDGKTVNSSGDLPRIVGSTKPGTKVQMQVWRNGSTKEFTITVDELPEDEKPAARSGKRGKMPDTANRIGLSLIELTPDQKKELETESGLLVEDMVPGIASRAGVRPGDVILSINNQDVKTVNQFNQLLNKVEKGRNIALLVKRGDTATFITMKMNGEHK</sequence>
<dbReference type="CDD" id="cd10839">
    <property type="entry name" value="cpPDZ1_DegP-like"/>
    <property type="match status" value="1"/>
</dbReference>
<feature type="active site" description="Charge relay system" evidence="14">
    <location>
        <position position="139"/>
    </location>
</feature>
<feature type="chain" id="PRO_5038464167" description="Probable periplasmic serine endoprotease DegP-like" evidence="16">
    <location>
        <begin position="20"/>
        <end position="473"/>
    </location>
</feature>
<dbReference type="SMART" id="SM00228">
    <property type="entry name" value="PDZ"/>
    <property type="match status" value="2"/>
</dbReference>
<reference evidence="18 19" key="1">
    <citation type="submission" date="2016-10" db="EMBL/GenBank/DDBJ databases">
        <authorList>
            <person name="de Groot N.N."/>
        </authorList>
    </citation>
    <scope>NUCLEOTIDE SEQUENCE [LARGE SCALE GENOMIC DNA]</scope>
    <source>
        <strain evidence="18 19">Nl7</strain>
    </source>
</reference>
<feature type="binding site" evidence="15">
    <location>
        <position position="109"/>
    </location>
    <ligand>
        <name>substrate</name>
    </ligand>
</feature>
<feature type="domain" description="PDZ" evidence="17">
    <location>
        <begin position="382"/>
        <end position="459"/>
    </location>
</feature>
<feature type="binding site" evidence="15">
    <location>
        <begin position="210"/>
        <end position="212"/>
    </location>
    <ligand>
        <name>substrate</name>
    </ligand>
</feature>
<evidence type="ECO:0000256" key="4">
    <source>
        <dbReference type="ARBA" id="ARBA00013035"/>
    </source>
</evidence>
<keyword evidence="8" id="KW-0677">Repeat</keyword>
<comment type="similarity">
    <text evidence="3">Belongs to the peptidase S1C family.</text>
</comment>
<evidence type="ECO:0000256" key="7">
    <source>
        <dbReference type="ARBA" id="ARBA00022729"/>
    </source>
</evidence>
<keyword evidence="11" id="KW-0720">Serine protease</keyword>
<dbReference type="InterPro" id="IPR001940">
    <property type="entry name" value="Peptidase_S1C"/>
</dbReference>
<comment type="subcellular location">
    <subcellularLocation>
        <location evidence="2">Periplasm</location>
    </subcellularLocation>
</comment>
<organism evidence="18 19">
    <name type="scientific">Nitrosospira multiformis</name>
    <dbReference type="NCBI Taxonomy" id="1231"/>
    <lineage>
        <taxon>Bacteria</taxon>
        <taxon>Pseudomonadati</taxon>
        <taxon>Pseudomonadota</taxon>
        <taxon>Betaproteobacteria</taxon>
        <taxon>Nitrosomonadales</taxon>
        <taxon>Nitrosomonadaceae</taxon>
        <taxon>Nitrosospira</taxon>
    </lineage>
</organism>
<dbReference type="InterPro" id="IPR001478">
    <property type="entry name" value="PDZ"/>
</dbReference>
<dbReference type="Pfam" id="PF17820">
    <property type="entry name" value="PDZ_6"/>
    <property type="match status" value="1"/>
</dbReference>
<dbReference type="InterPro" id="IPR011782">
    <property type="entry name" value="Pept_S1C_Do"/>
</dbReference>
<evidence type="ECO:0000256" key="12">
    <source>
        <dbReference type="ARBA" id="ARBA00023016"/>
    </source>
</evidence>
<dbReference type="SUPFAM" id="SSF50156">
    <property type="entry name" value="PDZ domain-like"/>
    <property type="match status" value="2"/>
</dbReference>
<dbReference type="EC" id="3.4.21.107" evidence="4"/>
<name>A0A1I0FJ37_9PROT</name>
<evidence type="ECO:0000256" key="10">
    <source>
        <dbReference type="ARBA" id="ARBA00022801"/>
    </source>
</evidence>
<evidence type="ECO:0000256" key="15">
    <source>
        <dbReference type="PIRSR" id="PIRSR611782-2"/>
    </source>
</evidence>
<dbReference type="Proteomes" id="UP000183339">
    <property type="component" value="Unassembled WGS sequence"/>
</dbReference>
<accession>A0A1I0FJ37</accession>
<evidence type="ECO:0000256" key="16">
    <source>
        <dbReference type="SAM" id="SignalP"/>
    </source>
</evidence>
<dbReference type="InterPro" id="IPR041489">
    <property type="entry name" value="PDZ_6"/>
</dbReference>
<evidence type="ECO:0000313" key="19">
    <source>
        <dbReference type="Proteomes" id="UP000183339"/>
    </source>
</evidence>
<dbReference type="NCBIfam" id="TIGR02037">
    <property type="entry name" value="degP_htrA_DO"/>
    <property type="match status" value="1"/>
</dbReference>
<dbReference type="SUPFAM" id="SSF50494">
    <property type="entry name" value="Trypsin-like serine proteases"/>
    <property type="match status" value="1"/>
</dbReference>
<evidence type="ECO:0000256" key="14">
    <source>
        <dbReference type="PIRSR" id="PIRSR611782-1"/>
    </source>
</evidence>
<keyword evidence="7 16" id="KW-0732">Signal</keyword>
<dbReference type="PROSITE" id="PS50106">
    <property type="entry name" value="PDZ"/>
    <property type="match status" value="2"/>
</dbReference>
<dbReference type="Pfam" id="PF13180">
    <property type="entry name" value="PDZ_2"/>
    <property type="match status" value="1"/>
</dbReference>
<feature type="active site" description="Charge relay system" evidence="14">
    <location>
        <position position="212"/>
    </location>
</feature>
<evidence type="ECO:0000256" key="8">
    <source>
        <dbReference type="ARBA" id="ARBA00022737"/>
    </source>
</evidence>
<evidence type="ECO:0000256" key="3">
    <source>
        <dbReference type="ARBA" id="ARBA00010541"/>
    </source>
</evidence>
<evidence type="ECO:0000256" key="2">
    <source>
        <dbReference type="ARBA" id="ARBA00004418"/>
    </source>
</evidence>
<feature type="binding site" evidence="15">
    <location>
        <position position="139"/>
    </location>
    <ligand>
        <name>substrate</name>
    </ligand>
</feature>
<dbReference type="InterPro" id="IPR036034">
    <property type="entry name" value="PDZ_sf"/>
</dbReference>
<keyword evidence="10" id="KW-0378">Hydrolase</keyword>
<feature type="domain" description="PDZ" evidence="17">
    <location>
        <begin position="256"/>
        <end position="322"/>
    </location>
</feature>
<dbReference type="PANTHER" id="PTHR22939:SF130">
    <property type="entry name" value="PERIPLASMIC SERINE ENDOPROTEASE DEGP-LIKE-RELATED"/>
    <property type="match status" value="1"/>
</dbReference>
<evidence type="ECO:0000256" key="9">
    <source>
        <dbReference type="ARBA" id="ARBA00022764"/>
    </source>
</evidence>
<dbReference type="Gene3D" id="2.40.10.120">
    <property type="match status" value="1"/>
</dbReference>
<dbReference type="GO" id="GO:0004252">
    <property type="term" value="F:serine-type endopeptidase activity"/>
    <property type="evidence" value="ECO:0007669"/>
    <property type="project" value="InterPro"/>
</dbReference>
<feature type="signal peptide" evidence="16">
    <location>
        <begin position="1"/>
        <end position="19"/>
    </location>
</feature>
<comment type="catalytic activity">
    <reaction evidence="1">
        <text>Acts on substrates that are at least partially unfolded. The cleavage site P1 residue is normally between a pair of hydrophobic residues, such as Val-|-Val.</text>
        <dbReference type="EC" id="3.4.21.107"/>
    </reaction>
</comment>
<evidence type="ECO:0000256" key="11">
    <source>
        <dbReference type="ARBA" id="ARBA00022825"/>
    </source>
</evidence>
<evidence type="ECO:0000259" key="17">
    <source>
        <dbReference type="PROSITE" id="PS50106"/>
    </source>
</evidence>
<dbReference type="PRINTS" id="PR00834">
    <property type="entry name" value="PROTEASES2C"/>
</dbReference>
<dbReference type="EMBL" id="FOHI01000009">
    <property type="protein sequence ID" value="SET58010.1"/>
    <property type="molecule type" value="Genomic_DNA"/>
</dbReference>
<dbReference type="GO" id="GO:0006508">
    <property type="term" value="P:proteolysis"/>
    <property type="evidence" value="ECO:0007669"/>
    <property type="project" value="UniProtKB-KW"/>
</dbReference>
<dbReference type="FunFam" id="2.40.10.120:FF:000007">
    <property type="entry name" value="Periplasmic serine endoprotease DegP-like"/>
    <property type="match status" value="1"/>
</dbReference>
<evidence type="ECO:0000256" key="5">
    <source>
        <dbReference type="ARBA" id="ARBA00013958"/>
    </source>
</evidence>
<dbReference type="Pfam" id="PF13365">
    <property type="entry name" value="Trypsin_2"/>
    <property type="match status" value="1"/>
</dbReference>
<dbReference type="InterPro" id="IPR009003">
    <property type="entry name" value="Peptidase_S1_PA"/>
</dbReference>
<keyword evidence="12" id="KW-0346">Stress response</keyword>
<proteinExistence type="inferred from homology"/>
<dbReference type="RefSeq" id="WP_074709009.1">
    <property type="nucleotide sequence ID" value="NZ_FOHI01000009.1"/>
</dbReference>
<dbReference type="AlphaFoldDB" id="A0A1I0FJ37"/>
<keyword evidence="9" id="KW-0574">Periplasm</keyword>